<comment type="caution">
    <text evidence="1">The sequence shown here is derived from an EMBL/GenBank/DDBJ whole genome shotgun (WGS) entry which is preliminary data.</text>
</comment>
<evidence type="ECO:0000313" key="1">
    <source>
        <dbReference type="EMBL" id="KKM18214.1"/>
    </source>
</evidence>
<reference evidence="1" key="1">
    <citation type="journal article" date="2015" name="Nature">
        <title>Complex archaea that bridge the gap between prokaryotes and eukaryotes.</title>
        <authorList>
            <person name="Spang A."/>
            <person name="Saw J.H."/>
            <person name="Jorgensen S.L."/>
            <person name="Zaremba-Niedzwiedzka K."/>
            <person name="Martijn J."/>
            <person name="Lind A.E."/>
            <person name="van Eijk R."/>
            <person name="Schleper C."/>
            <person name="Guy L."/>
            <person name="Ettema T.J."/>
        </authorList>
    </citation>
    <scope>NUCLEOTIDE SEQUENCE</scope>
</reference>
<name>A0A0F9IES1_9ZZZZ</name>
<accession>A0A0F9IES1</accession>
<gene>
    <name evidence="1" type="ORF">LCGC14_1667970</name>
</gene>
<dbReference type="AlphaFoldDB" id="A0A0F9IES1"/>
<proteinExistence type="predicted"/>
<protein>
    <submittedName>
        <fullName evidence="1">Uncharacterized protein</fullName>
    </submittedName>
</protein>
<organism evidence="1">
    <name type="scientific">marine sediment metagenome</name>
    <dbReference type="NCBI Taxonomy" id="412755"/>
    <lineage>
        <taxon>unclassified sequences</taxon>
        <taxon>metagenomes</taxon>
        <taxon>ecological metagenomes</taxon>
    </lineage>
</organism>
<dbReference type="EMBL" id="LAZR01014270">
    <property type="protein sequence ID" value="KKM18214.1"/>
    <property type="molecule type" value="Genomic_DNA"/>
</dbReference>
<sequence length="204" mass="24437">MYGLSFKDAPKDWITTILHEFSHVINEISKWEILKLPQNWLAQYSHFCKRLIEESNANKFMVNKVKEWDGYEDINFSQIVDFLKKWRIPDASKASLEKYGELTNNLQILHKTILESGIKEWNTFEMDIGLHFFNFYTILFRIYGCSAQVPITEIEKYIPDKVFSNWKFVKELMELPSQQEKIKFFREEVRNQGIELIRNLSIRL</sequence>